<reference evidence="4" key="1">
    <citation type="journal article" date="2019" name="Int. J. Syst. Evol. Microbiol.">
        <title>The Global Catalogue of Microorganisms (GCM) 10K type strain sequencing project: providing services to taxonomists for standard genome sequencing and annotation.</title>
        <authorList>
            <consortium name="The Broad Institute Genomics Platform"/>
            <consortium name="The Broad Institute Genome Sequencing Center for Infectious Disease"/>
            <person name="Wu L."/>
            <person name="Ma J."/>
        </authorList>
    </citation>
    <scope>NUCLEOTIDE SEQUENCE [LARGE SCALE GENOMIC DNA]</scope>
    <source>
        <strain evidence="4">CCUG 2113</strain>
    </source>
</reference>
<dbReference type="Pfam" id="PF01464">
    <property type="entry name" value="SLT"/>
    <property type="match status" value="1"/>
</dbReference>
<evidence type="ECO:0000259" key="2">
    <source>
        <dbReference type="Pfam" id="PF01464"/>
    </source>
</evidence>
<dbReference type="RefSeq" id="WP_369801334.1">
    <property type="nucleotide sequence ID" value="NZ_JAMXAX010000016.1"/>
</dbReference>
<accession>A0ABV8DCJ7</accession>
<comment type="similarity">
    <text evidence="1">Belongs to the transglycosylase Slt family.</text>
</comment>
<dbReference type="Gene3D" id="1.10.530.10">
    <property type="match status" value="1"/>
</dbReference>
<organism evidence="3 4">
    <name type="scientific">Acidovorax facilis</name>
    <dbReference type="NCBI Taxonomy" id="12917"/>
    <lineage>
        <taxon>Bacteria</taxon>
        <taxon>Pseudomonadati</taxon>
        <taxon>Pseudomonadota</taxon>
        <taxon>Betaproteobacteria</taxon>
        <taxon>Burkholderiales</taxon>
        <taxon>Comamonadaceae</taxon>
        <taxon>Acidovorax</taxon>
    </lineage>
</organism>
<evidence type="ECO:0000313" key="3">
    <source>
        <dbReference type="EMBL" id="MFC3936036.1"/>
    </source>
</evidence>
<dbReference type="PANTHER" id="PTHR37423:SF2">
    <property type="entry name" value="MEMBRANE-BOUND LYTIC MUREIN TRANSGLYCOSYLASE C"/>
    <property type="match status" value="1"/>
</dbReference>
<dbReference type="InterPro" id="IPR023346">
    <property type="entry name" value="Lysozyme-like_dom_sf"/>
</dbReference>
<dbReference type="Proteomes" id="UP001595693">
    <property type="component" value="Unassembled WGS sequence"/>
</dbReference>
<comment type="caution">
    <text evidence="3">The sequence shown here is derived from an EMBL/GenBank/DDBJ whole genome shotgun (WGS) entry which is preliminary data.</text>
</comment>
<dbReference type="SUPFAM" id="SSF53955">
    <property type="entry name" value="Lysozyme-like"/>
    <property type="match status" value="1"/>
</dbReference>
<dbReference type="EMBL" id="JBHSAJ010000048">
    <property type="protein sequence ID" value="MFC3936036.1"/>
    <property type="molecule type" value="Genomic_DNA"/>
</dbReference>
<proteinExistence type="inferred from homology"/>
<dbReference type="InterPro" id="IPR008258">
    <property type="entry name" value="Transglycosylase_SLT_dom_1"/>
</dbReference>
<keyword evidence="4" id="KW-1185">Reference proteome</keyword>
<protein>
    <submittedName>
        <fullName evidence="3">Lytic transglycosylase domain-containing protein</fullName>
    </submittedName>
</protein>
<sequence length="230" mass="24912">MSLFWKESDERGHPSLGTVMRGVVLLAFLLGGWLPSSWANQVWEFVDGEGVTHIGNVPPSAATRGVIWLSRVPPASVVKGKDRGPSALQFPGYDDVKQHLEAAAVAQSLDPAFVIAVAAAESAFNVKAVSRKGALGLMQVMPATAERYGVAARPSSDGEHAAMEPKVNAQIGTRYLADLLRMFDGDKELALAAYNAGEGAVIKYGRRIPPYPETQQYVEKVMRFYRGLLR</sequence>
<dbReference type="CDD" id="cd16896">
    <property type="entry name" value="LT_Slt70-like"/>
    <property type="match status" value="1"/>
</dbReference>
<dbReference type="PANTHER" id="PTHR37423">
    <property type="entry name" value="SOLUBLE LYTIC MUREIN TRANSGLYCOSYLASE-RELATED"/>
    <property type="match status" value="1"/>
</dbReference>
<feature type="domain" description="Transglycosylase SLT" evidence="2">
    <location>
        <begin position="101"/>
        <end position="206"/>
    </location>
</feature>
<gene>
    <name evidence="3" type="ORF">ACFOW3_15600</name>
</gene>
<name>A0ABV8DCJ7_9BURK</name>
<evidence type="ECO:0000313" key="4">
    <source>
        <dbReference type="Proteomes" id="UP001595693"/>
    </source>
</evidence>
<evidence type="ECO:0000256" key="1">
    <source>
        <dbReference type="ARBA" id="ARBA00007734"/>
    </source>
</evidence>